<keyword evidence="1" id="KW-0472">Membrane</keyword>
<dbReference type="AlphaFoldDB" id="A0A0V0YGI8"/>
<dbReference type="EMBL" id="JYDU01000017">
    <property type="protein sequence ID" value="KRX99074.1"/>
    <property type="molecule type" value="Genomic_DNA"/>
</dbReference>
<feature type="transmembrane region" description="Helical" evidence="1">
    <location>
        <begin position="60"/>
        <end position="80"/>
    </location>
</feature>
<accession>A0A0V0YGI8</accession>
<proteinExistence type="predicted"/>
<dbReference type="Proteomes" id="UP000054815">
    <property type="component" value="Unassembled WGS sequence"/>
</dbReference>
<evidence type="ECO:0000313" key="2">
    <source>
        <dbReference type="EMBL" id="KRX99074.1"/>
    </source>
</evidence>
<organism evidence="2 3">
    <name type="scientific">Trichinella pseudospiralis</name>
    <name type="common">Parasitic roundworm</name>
    <dbReference type="NCBI Taxonomy" id="6337"/>
    <lineage>
        <taxon>Eukaryota</taxon>
        <taxon>Metazoa</taxon>
        <taxon>Ecdysozoa</taxon>
        <taxon>Nematoda</taxon>
        <taxon>Enoplea</taxon>
        <taxon>Dorylaimia</taxon>
        <taxon>Trichinellida</taxon>
        <taxon>Trichinellidae</taxon>
        <taxon>Trichinella</taxon>
    </lineage>
</organism>
<keyword evidence="1" id="KW-1133">Transmembrane helix</keyword>
<comment type="caution">
    <text evidence="2">The sequence shown here is derived from an EMBL/GenBank/DDBJ whole genome shotgun (WGS) entry which is preliminary data.</text>
</comment>
<protein>
    <submittedName>
        <fullName evidence="2">Uncharacterized protein</fullName>
    </submittedName>
</protein>
<gene>
    <name evidence="2" type="ORF">T4E_8574</name>
</gene>
<name>A0A0V0YGI8_TRIPS</name>
<sequence>MRTDCFGYMFQGCEIDLSNFDRSTVGHFSNGNVSTPLLKGHCAIARCCPNQKHLSGKYSAIFYCPMLLLILYCYFMFTVVESDGRAAETRSFCTQRSVSDRGRSKRKPFVLTANPHTNWPKANEFSASASSSSRYYGQFLNSLKAINANLLYAICDKNSFRNCSIICDMHGVSEQAKKWRKENCLLWISGIPVYVSKLLGQSEAASLSENQLVRKFRVLRRSQTDSRCNWGLFNRFIYSSTLSEGSTKLARLVENLPRQSANGGVDTSATFFVRCSILLGHKIRSIIQEQQQQQQ</sequence>
<evidence type="ECO:0000313" key="3">
    <source>
        <dbReference type="Proteomes" id="UP000054815"/>
    </source>
</evidence>
<reference evidence="2 3" key="1">
    <citation type="submission" date="2015-01" db="EMBL/GenBank/DDBJ databases">
        <title>Evolution of Trichinella species and genotypes.</title>
        <authorList>
            <person name="Korhonen P.K."/>
            <person name="Edoardo P."/>
            <person name="Giuseppe L.R."/>
            <person name="Gasser R.B."/>
        </authorList>
    </citation>
    <scope>NUCLEOTIDE SEQUENCE [LARGE SCALE GENOMIC DNA]</scope>
    <source>
        <strain evidence="2">ISS141</strain>
    </source>
</reference>
<evidence type="ECO:0000256" key="1">
    <source>
        <dbReference type="SAM" id="Phobius"/>
    </source>
</evidence>
<keyword evidence="1" id="KW-0812">Transmembrane</keyword>